<dbReference type="AlphaFoldDB" id="A0A7U8C4B6"/>
<accession>A0A7U8C4B6</accession>
<organism evidence="3 4">
    <name type="scientific">Neptuniibacter caesariensis</name>
    <dbReference type="NCBI Taxonomy" id="207954"/>
    <lineage>
        <taxon>Bacteria</taxon>
        <taxon>Pseudomonadati</taxon>
        <taxon>Pseudomonadota</taxon>
        <taxon>Gammaproteobacteria</taxon>
        <taxon>Oceanospirillales</taxon>
        <taxon>Oceanospirillaceae</taxon>
        <taxon>Neptuniibacter</taxon>
    </lineage>
</organism>
<dbReference type="EMBL" id="AAOW01000022">
    <property type="protein sequence ID" value="EAR60189.1"/>
    <property type="molecule type" value="Genomic_DNA"/>
</dbReference>
<feature type="domain" description="Isochorismatase-like" evidence="2">
    <location>
        <begin position="4"/>
        <end position="142"/>
    </location>
</feature>
<reference evidence="3 4" key="1">
    <citation type="submission" date="2006-02" db="EMBL/GenBank/DDBJ databases">
        <authorList>
            <person name="Pinhassi J."/>
            <person name="Pedros-Alio C."/>
            <person name="Ferriera S."/>
            <person name="Johnson J."/>
            <person name="Kravitz S."/>
            <person name="Halpern A."/>
            <person name="Remington K."/>
            <person name="Beeson K."/>
            <person name="Tran B."/>
            <person name="Rogers Y.-H."/>
            <person name="Friedman R."/>
            <person name="Venter J.C."/>
        </authorList>
    </citation>
    <scope>NUCLEOTIDE SEQUENCE [LARGE SCALE GENOMIC DNA]</scope>
    <source>
        <strain evidence="3 4">MED92</strain>
    </source>
</reference>
<dbReference type="InterPro" id="IPR000868">
    <property type="entry name" value="Isochorismatase-like_dom"/>
</dbReference>
<keyword evidence="1 3" id="KW-0378">Hydrolase</keyword>
<name>A0A7U8C4B6_NEPCE</name>
<dbReference type="InterPro" id="IPR036380">
    <property type="entry name" value="Isochorismatase-like_sf"/>
</dbReference>
<dbReference type="PANTHER" id="PTHR43540">
    <property type="entry name" value="PEROXYUREIDOACRYLATE/UREIDOACRYLATE AMIDOHYDROLASE-RELATED"/>
    <property type="match status" value="1"/>
</dbReference>
<sequence>MTDTALLVIDVQDSFKHRDYWTDELFVPYQKKQNQLIHHARQQGWEVVFVLHNEKSGVFSPESGYVRLMDFLDKQADDQVFNKHVHNALLESGLHEHLQAKGITKLVVSGIRTEQCCETTTRVGSDLGYEVDFVVDATLTFPMHDPFTDKLVSVEEIQQRTCLVLNQRFAKICWTEEYAG</sequence>
<evidence type="ECO:0000256" key="1">
    <source>
        <dbReference type="ARBA" id="ARBA00022801"/>
    </source>
</evidence>
<dbReference type="GO" id="GO:0016787">
    <property type="term" value="F:hydrolase activity"/>
    <property type="evidence" value="ECO:0007669"/>
    <property type="project" value="UniProtKB-KW"/>
</dbReference>
<dbReference type="Proteomes" id="UP000002171">
    <property type="component" value="Unassembled WGS sequence"/>
</dbReference>
<dbReference type="Gene3D" id="3.40.50.850">
    <property type="entry name" value="Isochorismatase-like"/>
    <property type="match status" value="1"/>
</dbReference>
<proteinExistence type="predicted"/>
<evidence type="ECO:0000313" key="3">
    <source>
        <dbReference type="EMBL" id="EAR60189.1"/>
    </source>
</evidence>
<dbReference type="Pfam" id="PF00857">
    <property type="entry name" value="Isochorismatase"/>
    <property type="match status" value="1"/>
</dbReference>
<dbReference type="SUPFAM" id="SSF52499">
    <property type="entry name" value="Isochorismatase-like hydrolases"/>
    <property type="match status" value="1"/>
</dbReference>
<dbReference type="PANTHER" id="PTHR43540:SF6">
    <property type="entry name" value="ISOCHORISMATASE-LIKE DOMAIN-CONTAINING PROTEIN"/>
    <property type="match status" value="1"/>
</dbReference>
<evidence type="ECO:0000259" key="2">
    <source>
        <dbReference type="Pfam" id="PF00857"/>
    </source>
</evidence>
<gene>
    <name evidence="3" type="ORF">MED92_11819</name>
</gene>
<dbReference type="InterPro" id="IPR050272">
    <property type="entry name" value="Isochorismatase-like_hydrls"/>
</dbReference>
<keyword evidence="4" id="KW-1185">Reference proteome</keyword>
<comment type="caution">
    <text evidence="3">The sequence shown here is derived from an EMBL/GenBank/DDBJ whole genome shotgun (WGS) entry which is preliminary data.</text>
</comment>
<evidence type="ECO:0000313" key="4">
    <source>
        <dbReference type="Proteomes" id="UP000002171"/>
    </source>
</evidence>
<dbReference type="OrthoDB" id="9791276at2"/>
<protein>
    <submittedName>
        <fullName evidence="3">Probable hydrolase</fullName>
    </submittedName>
</protein>